<keyword evidence="1" id="KW-0285">Flavoprotein</keyword>
<keyword evidence="2" id="KW-0274">FAD</keyword>
<keyword evidence="6" id="KW-1185">Reference proteome</keyword>
<dbReference type="InterPro" id="IPR002938">
    <property type="entry name" value="FAD-bd"/>
</dbReference>
<dbReference type="GO" id="GO:0044550">
    <property type="term" value="P:secondary metabolite biosynthetic process"/>
    <property type="evidence" value="ECO:0007669"/>
    <property type="project" value="TreeGrafter"/>
</dbReference>
<dbReference type="GO" id="GO:0071949">
    <property type="term" value="F:FAD binding"/>
    <property type="evidence" value="ECO:0007669"/>
    <property type="project" value="InterPro"/>
</dbReference>
<evidence type="ECO:0000313" key="5">
    <source>
        <dbReference type="EMBL" id="KAK0447450.1"/>
    </source>
</evidence>
<organism evidence="5 6">
    <name type="scientific">Armillaria tabescens</name>
    <name type="common">Ringless honey mushroom</name>
    <name type="synonym">Agaricus tabescens</name>
    <dbReference type="NCBI Taxonomy" id="1929756"/>
    <lineage>
        <taxon>Eukaryota</taxon>
        <taxon>Fungi</taxon>
        <taxon>Dikarya</taxon>
        <taxon>Basidiomycota</taxon>
        <taxon>Agaricomycotina</taxon>
        <taxon>Agaricomycetes</taxon>
        <taxon>Agaricomycetidae</taxon>
        <taxon>Agaricales</taxon>
        <taxon>Marasmiineae</taxon>
        <taxon>Physalacriaceae</taxon>
        <taxon>Desarmillaria</taxon>
    </lineage>
</organism>
<gene>
    <name evidence="5" type="ORF">EV420DRAFT_1622417</name>
</gene>
<accession>A0AA39JT82</accession>
<evidence type="ECO:0000313" key="6">
    <source>
        <dbReference type="Proteomes" id="UP001175211"/>
    </source>
</evidence>
<evidence type="ECO:0000259" key="4">
    <source>
        <dbReference type="Pfam" id="PF01494"/>
    </source>
</evidence>
<evidence type="ECO:0000256" key="3">
    <source>
        <dbReference type="ARBA" id="ARBA00023002"/>
    </source>
</evidence>
<evidence type="ECO:0000256" key="2">
    <source>
        <dbReference type="ARBA" id="ARBA00022827"/>
    </source>
</evidence>
<dbReference type="PANTHER" id="PTHR46720:SF3">
    <property type="entry name" value="FAD-BINDING DOMAIN-CONTAINING PROTEIN-RELATED"/>
    <property type="match status" value="1"/>
</dbReference>
<keyword evidence="3" id="KW-0560">Oxidoreductase</keyword>
<proteinExistence type="predicted"/>
<dbReference type="Gene3D" id="3.50.50.60">
    <property type="entry name" value="FAD/NAD(P)-binding domain"/>
    <property type="match status" value="1"/>
</dbReference>
<dbReference type="GeneID" id="85359351"/>
<evidence type="ECO:0000256" key="1">
    <source>
        <dbReference type="ARBA" id="ARBA00022630"/>
    </source>
</evidence>
<dbReference type="SUPFAM" id="SSF54373">
    <property type="entry name" value="FAD-linked reductases, C-terminal domain"/>
    <property type="match status" value="1"/>
</dbReference>
<dbReference type="GO" id="GO:0016491">
    <property type="term" value="F:oxidoreductase activity"/>
    <property type="evidence" value="ECO:0007669"/>
    <property type="project" value="UniProtKB-KW"/>
</dbReference>
<name>A0AA39JT82_ARMTA</name>
<dbReference type="AlphaFoldDB" id="A0AA39JT82"/>
<dbReference type="SUPFAM" id="SSF51905">
    <property type="entry name" value="FAD/NAD(P)-binding domain"/>
    <property type="match status" value="1"/>
</dbReference>
<protein>
    <recommendedName>
        <fullName evidence="4">FAD-binding domain-containing protein</fullName>
    </recommendedName>
</protein>
<comment type="caution">
    <text evidence="5">The sequence shown here is derived from an EMBL/GenBank/DDBJ whole genome shotgun (WGS) entry which is preliminary data.</text>
</comment>
<reference evidence="5" key="1">
    <citation type="submission" date="2023-06" db="EMBL/GenBank/DDBJ databases">
        <authorList>
            <consortium name="Lawrence Berkeley National Laboratory"/>
            <person name="Ahrendt S."/>
            <person name="Sahu N."/>
            <person name="Indic B."/>
            <person name="Wong-Bajracharya J."/>
            <person name="Merenyi Z."/>
            <person name="Ke H.-M."/>
            <person name="Monk M."/>
            <person name="Kocsube S."/>
            <person name="Drula E."/>
            <person name="Lipzen A."/>
            <person name="Balint B."/>
            <person name="Henrissat B."/>
            <person name="Andreopoulos B."/>
            <person name="Martin F.M."/>
            <person name="Harder C.B."/>
            <person name="Rigling D."/>
            <person name="Ford K.L."/>
            <person name="Foster G.D."/>
            <person name="Pangilinan J."/>
            <person name="Papanicolaou A."/>
            <person name="Barry K."/>
            <person name="LaButti K."/>
            <person name="Viragh M."/>
            <person name="Koriabine M."/>
            <person name="Yan M."/>
            <person name="Riley R."/>
            <person name="Champramary S."/>
            <person name="Plett K.L."/>
            <person name="Tsai I.J."/>
            <person name="Slot J."/>
            <person name="Sipos G."/>
            <person name="Plett J."/>
            <person name="Nagy L.G."/>
            <person name="Grigoriev I.V."/>
        </authorList>
    </citation>
    <scope>NUCLEOTIDE SEQUENCE</scope>
    <source>
        <strain evidence="5">CCBAS 213</strain>
    </source>
</reference>
<dbReference type="Pfam" id="PF01494">
    <property type="entry name" value="FAD_binding_3"/>
    <property type="match status" value="1"/>
</dbReference>
<dbReference type="RefSeq" id="XP_060326171.1">
    <property type="nucleotide sequence ID" value="XM_060475803.1"/>
</dbReference>
<dbReference type="InterPro" id="IPR051104">
    <property type="entry name" value="FAD_monoxygenase"/>
</dbReference>
<dbReference type="InterPro" id="IPR036188">
    <property type="entry name" value="FAD/NAD-bd_sf"/>
</dbReference>
<dbReference type="PRINTS" id="PR00420">
    <property type="entry name" value="RNGMNOXGNASE"/>
</dbReference>
<dbReference type="EMBL" id="JAUEPS010000044">
    <property type="protein sequence ID" value="KAK0447450.1"/>
    <property type="molecule type" value="Genomic_DNA"/>
</dbReference>
<dbReference type="PANTHER" id="PTHR46720">
    <property type="entry name" value="HYDROXYLASE, PUTATIVE (AFU_ORTHOLOGUE AFUA_3G01460)-RELATED"/>
    <property type="match status" value="1"/>
</dbReference>
<sequence length="359" mass="39492">MAELNQKLRVAIIGGGIGGLTCAIALKDCKSLEVELYESASQLTEIGAGITLWHRTWTILKNLGLEKDFLEITDEKPRDEPGTKSQPLRVSDRGFHRHDVQKALLKNLPPGVTCHLSHRLVSYSETKDGIQLEFQNERTAFCNLLIAADGIKSIVRAKLMAKLYPEIDSKIIAPVFSGTLAYRGLFPVGDLAKRWPGHRALKKRMVHIVVYPVSQGRFINVVAFSSVLSDEGKPFDGPFVAEANKDKMMSNFMDWEDEIKVLLQCIDNPTVWAIHALNPLGLYASDRVVLLGDAAHAMTPHLGAGAGQAIEDAYVLGSLLSKSAETLESIPEVLAAYNKIRQPYGNYILSTAKTEGFPI</sequence>
<feature type="domain" description="FAD-binding" evidence="4">
    <location>
        <begin position="8"/>
        <end position="348"/>
    </location>
</feature>
<dbReference type="Proteomes" id="UP001175211">
    <property type="component" value="Unassembled WGS sequence"/>
</dbReference>